<gene>
    <name evidence="2" type="ORF">LCGC14_0582950</name>
</gene>
<proteinExistence type="predicted"/>
<reference evidence="2" key="1">
    <citation type="journal article" date="2015" name="Nature">
        <title>Complex archaea that bridge the gap between prokaryotes and eukaryotes.</title>
        <authorList>
            <person name="Spang A."/>
            <person name="Saw J.H."/>
            <person name="Jorgensen S.L."/>
            <person name="Zaremba-Niedzwiedzka K."/>
            <person name="Martijn J."/>
            <person name="Lind A.E."/>
            <person name="van Eijk R."/>
            <person name="Schleper C."/>
            <person name="Guy L."/>
            <person name="Ettema T.J."/>
        </authorList>
    </citation>
    <scope>NUCLEOTIDE SEQUENCE</scope>
</reference>
<evidence type="ECO:0000256" key="1">
    <source>
        <dbReference type="SAM" id="Coils"/>
    </source>
</evidence>
<organism evidence="2">
    <name type="scientific">marine sediment metagenome</name>
    <dbReference type="NCBI Taxonomy" id="412755"/>
    <lineage>
        <taxon>unclassified sequences</taxon>
        <taxon>metagenomes</taxon>
        <taxon>ecological metagenomes</taxon>
    </lineage>
</organism>
<feature type="coiled-coil region" evidence="1">
    <location>
        <begin position="181"/>
        <end position="208"/>
    </location>
</feature>
<protein>
    <recommendedName>
        <fullName evidence="3">Transcription regulator TrmB N-terminal domain-containing protein</fullName>
    </recommendedName>
</protein>
<evidence type="ECO:0008006" key="3">
    <source>
        <dbReference type="Google" id="ProtNLM"/>
    </source>
</evidence>
<accession>A0A0F9UP21</accession>
<name>A0A0F9UP21_9ZZZZ</name>
<dbReference type="EMBL" id="LAZR01000888">
    <property type="protein sequence ID" value="KKN55358.1"/>
    <property type="molecule type" value="Genomic_DNA"/>
</dbReference>
<comment type="caution">
    <text evidence="2">The sequence shown here is derived from an EMBL/GenBank/DDBJ whole genome shotgun (WGS) entry which is preliminary data.</text>
</comment>
<dbReference type="AlphaFoldDB" id="A0A0F9UP21"/>
<sequence>MYLFKDKKEIEIPIKCKFCLKEIVFSVSSEEYKEVRKFPIKKESVHGEPAHKLIVFINQSLEVDDFEIKDIIEKEEDILVSVNLTKQVLSEIDLSEEEIELYFRITGREAVSLGELSILTGKSKEDCKKIADKFMEKGLFKEIVGTTPHYAALPPYAALVAQLRNFSSYISDIKSQIPTQLDKSFDQLESQEKEMENLKDSSEVMLDLKEKMLTQIHAQKKEFGDTISTIDQIRNITDDVSQLGDLTKSLSEDQIGSLTQQFETLNLRTSRIIKTQIDGLKSQFGDIKNTITENLKKLRLGVIQQAVGDIIEKIVSARLKEITDNLNVQLSVSQTVFADELRKATQGIDTEYVSKLKQSIEEAVKNIEGITAKSEDGKESAFSEIISTFDKAVKMAEEKIDGISGGISQSFGNIKQVFSEGIVGTLDNTLGDILNRLELAERTTREFWEQSKKARGSITMKGIWFIRSVESARAHINDEISKAKMRVLIVAPNLSDIDINMIKDRPSRINFRISTHIDPSSPIHESILQELDTMDNVDYRSRTKQNLWGINRDYEEVILCVLSKTEFRGENITEIAGIGSIIEEHIKIFVPILEDAWVGARKDVLRSIKSSFTREPIETHIIQPVLEEPLIIKPVRIEPELKLQQEDKKNEMHEKITPEVPKSSFLSNRIDEIINKLDSMTGLQVASALERFQSEYVKREGYNSVLKIIHTTGIELSNITALLNRPERENLKLSMKVWKQKLNL</sequence>
<keyword evidence="1" id="KW-0175">Coiled coil</keyword>
<evidence type="ECO:0000313" key="2">
    <source>
        <dbReference type="EMBL" id="KKN55358.1"/>
    </source>
</evidence>
<dbReference type="Gene3D" id="1.10.10.10">
    <property type="entry name" value="Winged helix-like DNA-binding domain superfamily/Winged helix DNA-binding domain"/>
    <property type="match status" value="1"/>
</dbReference>
<dbReference type="InterPro" id="IPR036388">
    <property type="entry name" value="WH-like_DNA-bd_sf"/>
</dbReference>